<evidence type="ECO:0000256" key="5">
    <source>
        <dbReference type="ARBA" id="ARBA00022692"/>
    </source>
</evidence>
<dbReference type="SMART" id="SM00693">
    <property type="entry name" value="DysFN"/>
    <property type="match status" value="2"/>
</dbReference>
<dbReference type="SMART" id="SM00239">
    <property type="entry name" value="C2"/>
    <property type="match status" value="5"/>
</dbReference>
<dbReference type="InterPro" id="IPR006614">
    <property type="entry name" value="Peroxin/Ferlin"/>
</dbReference>
<dbReference type="InterPro" id="IPR037723">
    <property type="entry name" value="C2D_Ferlin"/>
</dbReference>
<feature type="domain" description="C2" evidence="14">
    <location>
        <begin position="260"/>
        <end position="386"/>
    </location>
</feature>
<evidence type="ECO:0000256" key="6">
    <source>
        <dbReference type="ARBA" id="ARBA00022723"/>
    </source>
</evidence>
<feature type="region of interest" description="Disordered" evidence="12">
    <location>
        <begin position="1916"/>
        <end position="1936"/>
    </location>
</feature>
<dbReference type="Pfam" id="PF22901">
    <property type="entry name" value="dsrm_Ferlin"/>
    <property type="match status" value="1"/>
</dbReference>
<dbReference type="OrthoDB" id="10059618at2759"/>
<dbReference type="SMART" id="SM01200">
    <property type="entry name" value="FerA"/>
    <property type="match status" value="1"/>
</dbReference>
<keyword evidence="7" id="KW-0677">Repeat</keyword>
<comment type="similarity">
    <text evidence="3">Belongs to the ferlin family.</text>
</comment>
<dbReference type="InterPro" id="IPR037720">
    <property type="entry name" value="C2B_Ferlin"/>
</dbReference>
<feature type="compositionally biased region" description="Gly residues" evidence="12">
    <location>
        <begin position="69"/>
        <end position="99"/>
    </location>
</feature>
<keyword evidence="8" id="KW-0106">Calcium</keyword>
<keyword evidence="10 13" id="KW-0472">Membrane</keyword>
<evidence type="ECO:0000256" key="9">
    <source>
        <dbReference type="ARBA" id="ARBA00022989"/>
    </source>
</evidence>
<keyword evidence="9 13" id="KW-1133">Transmembrane helix</keyword>
<evidence type="ECO:0000259" key="14">
    <source>
        <dbReference type="PROSITE" id="PS50004"/>
    </source>
</evidence>
<dbReference type="Proteomes" id="UP000267029">
    <property type="component" value="Unassembled WGS sequence"/>
</dbReference>
<dbReference type="EMBL" id="UXSR01005272">
    <property type="protein sequence ID" value="VDD80553.1"/>
    <property type="molecule type" value="Genomic_DNA"/>
</dbReference>
<feature type="domain" description="C2" evidence="14">
    <location>
        <begin position="1022"/>
        <end position="1150"/>
    </location>
</feature>
<dbReference type="Pfam" id="PF08150">
    <property type="entry name" value="FerB"/>
    <property type="match status" value="1"/>
</dbReference>
<comment type="subcellular location">
    <subcellularLocation>
        <location evidence="2">Cell membrane</location>
    </subcellularLocation>
    <subcellularLocation>
        <location evidence="1">Membrane</location>
        <topology evidence="1">Single-pass membrane protein</topology>
    </subcellularLocation>
</comment>
<feature type="transmembrane region" description="Helical" evidence="13">
    <location>
        <begin position="1964"/>
        <end position="1985"/>
    </location>
</feature>
<dbReference type="SUPFAM" id="SSF49562">
    <property type="entry name" value="C2 domain (Calcium/lipid-binding domain, CaLB)"/>
    <property type="match status" value="7"/>
</dbReference>
<keyword evidence="11" id="KW-0175">Coiled coil</keyword>
<sequence length="1996" mass="225941">MSGNDSLLVQVFDHDDVSVDKFMGKNTIPLGPLVSGSKEKKETLTLNDKNGQPTQQTISLTISYEPPAQGGGGGESGEGGAEAGSSKGGTGAPGGGAVGGNEQVADLLPAVDKSYSTKPQDFQVRVRIHQARQLPGGNISPLCKVVCWNQTQITSAKQSTNTPYWGQTFFFNFHKSPAELFEQAVVFGVYNSRKLRSDAFIGSFELNLASVYESPGHAILHKWLLLGEPEDPQAGSKGYLKIAIVILGPGDEAPVSAAWKLSMIPSDLKEKGDTEDEDIEANILRPAGVQLRPAVVKLMLYTGEDYPRMSFTCQTHDEMVKSSTKEGTDHPEWYEELKLGVQFPSMCDKMAITVYDWDRLSANDPVATTFIKISEISALREGDDGFLPTFGPSFINLYGSPREFSDMPDKFEPLNLAKGEGCAYRGRVLCEIQTELFDEMQASGVSPMSEDSKIRITKYLRRRKYMLHAAFFQANMIMIDDAPIHFEVSIGNYGNDLDETVSPCASTTPPTNAVFDGCYYNFLPWGDSKPCTVVESHWEDISYRLYAVNLITRISDNLEYGIENIEVSMKVDLSEEDLASTVIATLDQLILDFQTPLPEWVEGCIPPNTLDQKLMKLRRDDMENLKAQAVKLREEATSAEEVLKELKVYLATLRNMVTEPQNSMPDVIVWMIASEKRIAYFRIPAYDLLFSENTMYRGRYCGTVRTITLKPPSLDKDDMSDKWKLPAQLRMSLWLGLEKDQSNWTGRSDNGVISVVAETYENEAQIVGKWSSRRPPLTRPNFTDCSGRLELPKENFVPPAGWKWDGDWFVSQDFSLMFKRDTGATSFLEDVFYNEKRSPMTSWEKAPIPYTDAQGYEKEDPDKIELPAGWVWEDDAWKIDFNRPCDEEGACSHHHLPDLSPSYFHTHCYPRRLKGWEYSVDQSMGNYVAAEKVYHMSRRRRLIRRRKLSDATKNVKEDGSMKPAASEGWEYAFSFDKRFHTPKKGTDNVRRRRWHRKLVSENPSVVVPGLFQLPPQEGEQTNMTSPRVFIKYEEKRTWQLNAYIFQARGLLAADQSGFSDPYVRVCFINQSQKSERLEKTLSPQWDQTLIFENVVIYGTLESVINSPPRITAEFFDWDQIGADNFLGRCSMTPEVVTDPAEFKKAMLQWYPITRQGRDGGELLAAFELMLIDESAPPSPPNLKPGTDIYEVPEGIRPELQTMGIEVLCWGVRNMAKYQLATVNSPSVEIEIGGTVISSDVIKDVKRTPNFRKPLMFHVAKLPKESLYMPPINIGVRDNRAFGRKPLVGSHVLTDISAFRVPPLMQPFDPLQAIPGGQLLQSHVPVSLTIVKFAEFIVLTAQIFQFSVQLGRAGSPPLIHEQQPEKPNELKTKALNLVDMSQIDPNIDWYSKYYASKGELTKCGDYKERGYDTLKFLPHPVEDSEGFYHFEDFCPTFRLYRGKSKSKEDDDEDNYAGDFKGTFRVYSLPEDPNAPMPLKYLENEVPSSDPVECIIRVYVIKAIDLQPSDPSGLADPYVEIRLGKQKISSKDNYIPNNLNPEFGRMFQLKAVIPVEKDLIIKVVDYDLLTRDDVIGETVIDLENRLLTRFRATCGIPQTYNLTGINQWRDNQLPSEILALFCKKNSLPEPTYSDETNGTVTCNIGEHFFNVNAFEKGMIPSPHWGPPKERLALHILNALPLVKEHVETRILHNMVQPGMDQGKLELWVDIFPLNLGQPGPSFDIFPRAPKEYELRVIVWNTYDVKLDETSITGERMSDIYVKGWLMGVDEREHTDVHYRSLNGEGNFNWRLIFPFGYIPAENELVVSKKEHFWSLDKTEKRLPAVLCLQVWDNDLFSPDDFLGTLELPLTHMPQPAKKADKCTLEMMNTSSPNTKVINLFECKRTSGFWPFASQPGPDGELTGKLEAEMELLTKEEALERPAGKGQDEPNANPHLDKPKRPETSFFWFTSPFKTCKFIICKRFKCILITIICVFLAVLLLALFIYAIPQLLARKMVGV</sequence>
<dbReference type="CDD" id="cd08374">
    <property type="entry name" value="C2F_Ferlin"/>
    <property type="match status" value="1"/>
</dbReference>
<keyword evidence="5 13" id="KW-0812">Transmembrane</keyword>
<evidence type="ECO:0000313" key="15">
    <source>
        <dbReference type="EMBL" id="VDD80553.1"/>
    </source>
</evidence>
<dbReference type="InterPro" id="IPR012561">
    <property type="entry name" value="Ferlin_B-domain"/>
</dbReference>
<dbReference type="InterPro" id="IPR012968">
    <property type="entry name" value="FerIin_dom"/>
</dbReference>
<evidence type="ECO:0000256" key="3">
    <source>
        <dbReference type="ARBA" id="ARBA00007561"/>
    </source>
</evidence>
<accession>A0A3P6I3C3</accession>
<dbReference type="Gene3D" id="2.60.40.150">
    <property type="entry name" value="C2 domain"/>
    <property type="match status" value="6"/>
</dbReference>
<dbReference type="GO" id="GO:0046872">
    <property type="term" value="F:metal ion binding"/>
    <property type="evidence" value="ECO:0007669"/>
    <property type="project" value="UniProtKB-KW"/>
</dbReference>
<reference evidence="15 16" key="1">
    <citation type="submission" date="2018-10" db="EMBL/GenBank/DDBJ databases">
        <authorList>
            <consortium name="Pathogen Informatics"/>
        </authorList>
    </citation>
    <scope>NUCLEOTIDE SEQUENCE [LARGE SCALE GENOMIC DNA]</scope>
</reference>
<dbReference type="SMART" id="SM01201">
    <property type="entry name" value="FerB"/>
    <property type="match status" value="1"/>
</dbReference>
<dbReference type="Pfam" id="PF16165">
    <property type="entry name" value="Ferlin_C"/>
    <property type="match status" value="1"/>
</dbReference>
<evidence type="ECO:0000256" key="4">
    <source>
        <dbReference type="ARBA" id="ARBA00022475"/>
    </source>
</evidence>
<feature type="domain" description="C2" evidence="14">
    <location>
        <begin position="1712"/>
        <end position="1861"/>
    </location>
</feature>
<dbReference type="SMART" id="SM00694">
    <property type="entry name" value="DysFC"/>
    <property type="match status" value="2"/>
</dbReference>
<dbReference type="CDD" id="cd04011">
    <property type="entry name" value="C2B_Ferlin"/>
    <property type="match status" value="1"/>
</dbReference>
<evidence type="ECO:0000256" key="10">
    <source>
        <dbReference type="ARBA" id="ARBA00023136"/>
    </source>
</evidence>
<feature type="coiled-coil region" evidence="11">
    <location>
        <begin position="615"/>
        <end position="649"/>
    </location>
</feature>
<evidence type="ECO:0000256" key="8">
    <source>
        <dbReference type="ARBA" id="ARBA00022837"/>
    </source>
</evidence>
<protein>
    <recommendedName>
        <fullName evidence="14">C2 domain-containing protein</fullName>
    </recommendedName>
</protein>
<proteinExistence type="inferred from homology"/>
<dbReference type="InterPro" id="IPR055072">
    <property type="entry name" value="Ferlin_DSRM"/>
</dbReference>
<dbReference type="InterPro" id="IPR037725">
    <property type="entry name" value="C2F_Ferlin"/>
</dbReference>
<feature type="compositionally biased region" description="Basic and acidic residues" evidence="12">
    <location>
        <begin position="1916"/>
        <end position="1925"/>
    </location>
</feature>
<keyword evidence="4" id="KW-1003">Cell membrane</keyword>
<evidence type="ECO:0000256" key="2">
    <source>
        <dbReference type="ARBA" id="ARBA00004236"/>
    </source>
</evidence>
<feature type="domain" description="C2" evidence="14">
    <location>
        <begin position="1184"/>
        <end position="1307"/>
    </location>
</feature>
<dbReference type="InterPro" id="IPR032362">
    <property type="entry name" value="Ferlin_C"/>
</dbReference>
<dbReference type="InterPro" id="IPR012560">
    <property type="entry name" value="Ferlin_A-domain"/>
</dbReference>
<evidence type="ECO:0000256" key="11">
    <source>
        <dbReference type="SAM" id="Coils"/>
    </source>
</evidence>
<keyword evidence="16" id="KW-1185">Reference proteome</keyword>
<dbReference type="SMART" id="SM01202">
    <property type="entry name" value="FerI"/>
    <property type="match status" value="1"/>
</dbReference>
<dbReference type="STRING" id="53468.A0A3P6I3C3"/>
<dbReference type="CDD" id="cd04017">
    <property type="entry name" value="C2D_Ferlin"/>
    <property type="match status" value="1"/>
</dbReference>
<dbReference type="PANTHER" id="PTHR12546">
    <property type="entry name" value="FER-1-LIKE"/>
    <property type="match status" value="1"/>
</dbReference>
<dbReference type="GO" id="GO:0005886">
    <property type="term" value="C:plasma membrane"/>
    <property type="evidence" value="ECO:0007669"/>
    <property type="project" value="UniProtKB-SubCell"/>
</dbReference>
<evidence type="ECO:0000256" key="1">
    <source>
        <dbReference type="ARBA" id="ARBA00004167"/>
    </source>
</evidence>
<dbReference type="InterPro" id="IPR035892">
    <property type="entry name" value="C2_domain_sf"/>
</dbReference>
<evidence type="ECO:0000313" key="16">
    <source>
        <dbReference type="Proteomes" id="UP000267029"/>
    </source>
</evidence>
<evidence type="ECO:0000256" key="7">
    <source>
        <dbReference type="ARBA" id="ARBA00022737"/>
    </source>
</evidence>
<dbReference type="GO" id="GO:0061025">
    <property type="term" value="P:membrane fusion"/>
    <property type="evidence" value="ECO:0007669"/>
    <property type="project" value="TreeGrafter"/>
</dbReference>
<dbReference type="InterPro" id="IPR000008">
    <property type="entry name" value="C2_dom"/>
</dbReference>
<gene>
    <name evidence="15" type="ORF">MCOS_LOCUS6556</name>
</gene>
<dbReference type="GO" id="GO:0007009">
    <property type="term" value="P:plasma membrane organization"/>
    <property type="evidence" value="ECO:0007669"/>
    <property type="project" value="TreeGrafter"/>
</dbReference>
<organism evidence="15 16">
    <name type="scientific">Mesocestoides corti</name>
    <name type="common">Flatworm</name>
    <dbReference type="NCBI Taxonomy" id="53468"/>
    <lineage>
        <taxon>Eukaryota</taxon>
        <taxon>Metazoa</taxon>
        <taxon>Spiralia</taxon>
        <taxon>Lophotrochozoa</taxon>
        <taxon>Platyhelminthes</taxon>
        <taxon>Cestoda</taxon>
        <taxon>Eucestoda</taxon>
        <taxon>Cyclophyllidea</taxon>
        <taxon>Mesocestoididae</taxon>
        <taxon>Mesocestoides</taxon>
    </lineage>
</organism>
<dbReference type="Pfam" id="PF08151">
    <property type="entry name" value="FerI"/>
    <property type="match status" value="1"/>
</dbReference>
<name>A0A3P6I3C3_MESCO</name>
<dbReference type="InterPro" id="IPR037721">
    <property type="entry name" value="Ferlin"/>
</dbReference>
<dbReference type="Pfam" id="PF08165">
    <property type="entry name" value="FerA"/>
    <property type="match status" value="1"/>
</dbReference>
<feature type="domain" description="C2" evidence="14">
    <location>
        <begin position="105"/>
        <end position="224"/>
    </location>
</feature>
<dbReference type="InterPro" id="IPR037724">
    <property type="entry name" value="C2E_Ferlin"/>
</dbReference>
<dbReference type="Pfam" id="PF00168">
    <property type="entry name" value="C2"/>
    <property type="match status" value="6"/>
</dbReference>
<keyword evidence="6" id="KW-0479">Metal-binding</keyword>
<evidence type="ECO:0000256" key="12">
    <source>
        <dbReference type="SAM" id="MobiDB-lite"/>
    </source>
</evidence>
<dbReference type="PANTHER" id="PTHR12546:SF33">
    <property type="entry name" value="SPERM VESICLE FUSION PROTEIN FER-1"/>
    <property type="match status" value="1"/>
</dbReference>
<dbReference type="PROSITE" id="PS50004">
    <property type="entry name" value="C2"/>
    <property type="match status" value="6"/>
</dbReference>
<evidence type="ECO:0000256" key="13">
    <source>
        <dbReference type="SAM" id="Phobius"/>
    </source>
</evidence>
<dbReference type="CDD" id="cd04037">
    <property type="entry name" value="C2E_Ferlin"/>
    <property type="match status" value="1"/>
</dbReference>
<feature type="domain" description="C2" evidence="14">
    <location>
        <begin position="1474"/>
        <end position="1593"/>
    </location>
</feature>
<feature type="region of interest" description="Disordered" evidence="12">
    <location>
        <begin position="63"/>
        <end position="101"/>
    </location>
</feature>